<accession>A0AAE1VBX7</accession>
<comment type="caution">
    <text evidence="1">The sequence shown here is derived from an EMBL/GenBank/DDBJ whole genome shotgun (WGS) entry which is preliminary data.</text>
</comment>
<organism evidence="1 2">
    <name type="scientific">Anisodus tanguticus</name>
    <dbReference type="NCBI Taxonomy" id="243964"/>
    <lineage>
        <taxon>Eukaryota</taxon>
        <taxon>Viridiplantae</taxon>
        <taxon>Streptophyta</taxon>
        <taxon>Embryophyta</taxon>
        <taxon>Tracheophyta</taxon>
        <taxon>Spermatophyta</taxon>
        <taxon>Magnoliopsida</taxon>
        <taxon>eudicotyledons</taxon>
        <taxon>Gunneridae</taxon>
        <taxon>Pentapetalae</taxon>
        <taxon>asterids</taxon>
        <taxon>lamiids</taxon>
        <taxon>Solanales</taxon>
        <taxon>Solanaceae</taxon>
        <taxon>Solanoideae</taxon>
        <taxon>Hyoscyameae</taxon>
        <taxon>Anisodus</taxon>
    </lineage>
</organism>
<protein>
    <submittedName>
        <fullName evidence="1">Uncharacterized protein</fullName>
    </submittedName>
</protein>
<evidence type="ECO:0000313" key="2">
    <source>
        <dbReference type="Proteomes" id="UP001291623"/>
    </source>
</evidence>
<proteinExistence type="predicted"/>
<reference evidence="1" key="1">
    <citation type="submission" date="2023-12" db="EMBL/GenBank/DDBJ databases">
        <title>Genome assembly of Anisodus tanguticus.</title>
        <authorList>
            <person name="Wang Y.-J."/>
        </authorList>
    </citation>
    <scope>NUCLEOTIDE SEQUENCE</scope>
    <source>
        <strain evidence="1">KB-2021</strain>
        <tissue evidence="1">Leaf</tissue>
    </source>
</reference>
<dbReference type="EMBL" id="JAVYJV010000008">
    <property type="protein sequence ID" value="KAK4364208.1"/>
    <property type="molecule type" value="Genomic_DNA"/>
</dbReference>
<dbReference type="AlphaFoldDB" id="A0AAE1VBX7"/>
<evidence type="ECO:0000313" key="1">
    <source>
        <dbReference type="EMBL" id="KAK4364208.1"/>
    </source>
</evidence>
<sequence length="86" mass="9445">MLWVERKNDVYGLSSQVLTLYQDCNSATSHNLSAVTDCASAERIKLLRGRGAVYERKSTEDSSTACRGRGATTRRAGGLAFEATKW</sequence>
<gene>
    <name evidence="1" type="ORF">RND71_015566</name>
</gene>
<dbReference type="Proteomes" id="UP001291623">
    <property type="component" value="Unassembled WGS sequence"/>
</dbReference>
<keyword evidence="2" id="KW-1185">Reference proteome</keyword>
<name>A0AAE1VBX7_9SOLA</name>